<dbReference type="GO" id="GO:0005737">
    <property type="term" value="C:cytoplasm"/>
    <property type="evidence" value="ECO:0007669"/>
    <property type="project" value="TreeGrafter"/>
</dbReference>
<dbReference type="Gene3D" id="3.40.50.720">
    <property type="entry name" value="NAD(P)-binding Rossmann-like Domain"/>
    <property type="match status" value="1"/>
</dbReference>
<dbReference type="InterPro" id="IPR036291">
    <property type="entry name" value="NAD(P)-bd_dom_sf"/>
</dbReference>
<sequence length="250" mass="27740">MKIGNVFITGANRGIGYEFVRQLILREDPPKIIFATYRSGSTVLDLKALQDNAVRTKLILIKMDVNAPEEIEVAKKIVEANTGDEGLHLLINNAGIFEILPLEHMTVENLEKHFKTNTVGPMMLSKVMQPFLEKAVLKNDGYKVVLLSISSLLGSITNTGNNFFDLNVPSYKISKAALNMAMKILASTLKDKGILVAMINPGWVKTDMGNRDLAEITPEESISAMLKTLEQINRDHHGAFIDRFGKTIPF</sequence>
<dbReference type="PRINTS" id="PR00081">
    <property type="entry name" value="GDHRDH"/>
</dbReference>
<proteinExistence type="evidence at transcript level"/>
<dbReference type="AlphaFoldDB" id="A0A2L2YDE2"/>
<dbReference type="GO" id="GO:0016491">
    <property type="term" value="F:oxidoreductase activity"/>
    <property type="evidence" value="ECO:0007669"/>
    <property type="project" value="UniProtKB-KW"/>
</dbReference>
<accession>A0A2L2YDE2</accession>
<dbReference type="Pfam" id="PF00106">
    <property type="entry name" value="adh_short"/>
    <property type="match status" value="1"/>
</dbReference>
<dbReference type="EMBL" id="IAAA01013249">
    <property type="protein sequence ID" value="LAA06164.1"/>
    <property type="molecule type" value="mRNA"/>
</dbReference>
<protein>
    <submittedName>
        <fullName evidence="3">C-factor</fullName>
    </submittedName>
</protein>
<keyword evidence="2" id="KW-0560">Oxidoreductase</keyword>
<evidence type="ECO:0000313" key="3">
    <source>
        <dbReference type="EMBL" id="LAA06164.1"/>
    </source>
</evidence>
<evidence type="ECO:0000256" key="1">
    <source>
        <dbReference type="ARBA" id="ARBA00022857"/>
    </source>
</evidence>
<evidence type="ECO:0000256" key="2">
    <source>
        <dbReference type="ARBA" id="ARBA00023002"/>
    </source>
</evidence>
<dbReference type="InterPro" id="IPR051468">
    <property type="entry name" value="Fungal_SecMetab_SDRs"/>
</dbReference>
<dbReference type="PANTHER" id="PTHR43544">
    <property type="entry name" value="SHORT-CHAIN DEHYDROGENASE/REDUCTASE"/>
    <property type="match status" value="1"/>
</dbReference>
<dbReference type="InterPro" id="IPR002347">
    <property type="entry name" value="SDR_fam"/>
</dbReference>
<name>A0A2L2YDE2_PARTP</name>
<dbReference type="CDD" id="cd05325">
    <property type="entry name" value="carb_red_sniffer_like_SDR_c"/>
    <property type="match status" value="1"/>
</dbReference>
<dbReference type="PANTHER" id="PTHR43544:SF7">
    <property type="entry name" value="NADB-LER2"/>
    <property type="match status" value="1"/>
</dbReference>
<dbReference type="SUPFAM" id="SSF51735">
    <property type="entry name" value="NAD(P)-binding Rossmann-fold domains"/>
    <property type="match status" value="1"/>
</dbReference>
<dbReference type="OrthoDB" id="5296at2759"/>
<keyword evidence="1" id="KW-0521">NADP</keyword>
<organism evidence="3">
    <name type="scientific">Parasteatoda tepidariorum</name>
    <name type="common">Common house spider</name>
    <name type="synonym">Achaearanea tepidariorum</name>
    <dbReference type="NCBI Taxonomy" id="114398"/>
    <lineage>
        <taxon>Eukaryota</taxon>
        <taxon>Metazoa</taxon>
        <taxon>Ecdysozoa</taxon>
        <taxon>Arthropoda</taxon>
        <taxon>Chelicerata</taxon>
        <taxon>Arachnida</taxon>
        <taxon>Araneae</taxon>
        <taxon>Araneomorphae</taxon>
        <taxon>Entelegynae</taxon>
        <taxon>Araneoidea</taxon>
        <taxon>Theridiidae</taxon>
        <taxon>Parasteatoda</taxon>
    </lineage>
</organism>
<reference evidence="3" key="1">
    <citation type="journal article" date="2016" name="Mol. Ecol. Resour.">
        <title>Evaluation of the impact of RNA preservation methods of spiders for de novo transcriptome assembly.</title>
        <authorList>
            <person name="Kono N."/>
            <person name="Nakamura H."/>
            <person name="Ito Y."/>
            <person name="Tomita M."/>
            <person name="Arakawa K."/>
        </authorList>
    </citation>
    <scope>NUCLEOTIDE SEQUENCE</scope>
    <source>
        <tissue evidence="3">Whole body</tissue>
    </source>
</reference>